<sequence>MHECFKQEIEFDKWEWVDEQRPTRQSNTYDCGPFTCADIVSLAETGSPSTMTQDDMGQWRAIILEELRGLEPRVIGKRARVSDLPPDDHEVIVID</sequence>
<dbReference type="OrthoDB" id="2976051at2759"/>
<evidence type="ECO:0000313" key="6">
    <source>
        <dbReference type="Proteomes" id="UP000027195"/>
    </source>
</evidence>
<comment type="similarity">
    <text evidence="1">Belongs to the peptidase C48 family.</text>
</comment>
<evidence type="ECO:0000259" key="4">
    <source>
        <dbReference type="Pfam" id="PF02902"/>
    </source>
</evidence>
<evidence type="ECO:0000256" key="1">
    <source>
        <dbReference type="ARBA" id="ARBA00005234"/>
    </source>
</evidence>
<dbReference type="InterPro" id="IPR038765">
    <property type="entry name" value="Papain-like_cys_pep_sf"/>
</dbReference>
<proteinExistence type="inferred from homology"/>
<dbReference type="SUPFAM" id="SSF54001">
    <property type="entry name" value="Cysteine proteinases"/>
    <property type="match status" value="1"/>
</dbReference>
<dbReference type="InterPro" id="IPR003653">
    <property type="entry name" value="Peptidase_C48_C"/>
</dbReference>
<reference evidence="6" key="1">
    <citation type="journal article" date="2014" name="Proc. Natl. Acad. Sci. U.S.A.">
        <title>Extensive sampling of basidiomycete genomes demonstrates inadequacy of the white-rot/brown-rot paradigm for wood decay fungi.</title>
        <authorList>
            <person name="Riley R."/>
            <person name="Salamov A.A."/>
            <person name="Brown D.W."/>
            <person name="Nagy L.G."/>
            <person name="Floudas D."/>
            <person name="Held B.W."/>
            <person name="Levasseur A."/>
            <person name="Lombard V."/>
            <person name="Morin E."/>
            <person name="Otillar R."/>
            <person name="Lindquist E.A."/>
            <person name="Sun H."/>
            <person name="LaButti K.M."/>
            <person name="Schmutz J."/>
            <person name="Jabbour D."/>
            <person name="Luo H."/>
            <person name="Baker S.E."/>
            <person name="Pisabarro A.G."/>
            <person name="Walton J.D."/>
            <person name="Blanchette R.A."/>
            <person name="Henrissat B."/>
            <person name="Martin F."/>
            <person name="Cullen D."/>
            <person name="Hibbett D.S."/>
            <person name="Grigoriev I.V."/>
        </authorList>
    </citation>
    <scope>NUCLEOTIDE SEQUENCE [LARGE SCALE GENOMIC DNA]</scope>
    <source>
        <strain evidence="6">FD-172 SS1</strain>
    </source>
</reference>
<evidence type="ECO:0000313" key="5">
    <source>
        <dbReference type="EMBL" id="KDQ11850.1"/>
    </source>
</evidence>
<accession>A0A067MB13</accession>
<protein>
    <recommendedName>
        <fullName evidence="4">Ubiquitin-like protease family profile domain-containing protein</fullName>
    </recommendedName>
</protein>
<evidence type="ECO:0000256" key="2">
    <source>
        <dbReference type="ARBA" id="ARBA00022670"/>
    </source>
</evidence>
<dbReference type="InParanoid" id="A0A067MB13"/>
<evidence type="ECO:0000256" key="3">
    <source>
        <dbReference type="ARBA" id="ARBA00022801"/>
    </source>
</evidence>
<dbReference type="Gene3D" id="1.10.418.20">
    <property type="match status" value="1"/>
</dbReference>
<dbReference type="Proteomes" id="UP000027195">
    <property type="component" value="Unassembled WGS sequence"/>
</dbReference>
<gene>
    <name evidence="5" type="ORF">BOTBODRAFT_431098</name>
</gene>
<dbReference type="AlphaFoldDB" id="A0A067MB13"/>
<dbReference type="Pfam" id="PF02902">
    <property type="entry name" value="Peptidase_C48"/>
    <property type="match status" value="1"/>
</dbReference>
<dbReference type="EMBL" id="KL198054">
    <property type="protein sequence ID" value="KDQ11850.1"/>
    <property type="molecule type" value="Genomic_DNA"/>
</dbReference>
<dbReference type="GO" id="GO:0019783">
    <property type="term" value="F:ubiquitin-like protein peptidase activity"/>
    <property type="evidence" value="ECO:0007669"/>
    <property type="project" value="UniProtKB-ARBA"/>
</dbReference>
<feature type="domain" description="Ubiquitin-like protease family profile" evidence="4">
    <location>
        <begin position="8"/>
        <end position="61"/>
    </location>
</feature>
<keyword evidence="6" id="KW-1185">Reference proteome</keyword>
<dbReference type="HOGENOM" id="CLU_2372504_0_0_1"/>
<name>A0A067MB13_BOTB1</name>
<dbReference type="STRING" id="930990.A0A067MB13"/>
<organism evidence="5 6">
    <name type="scientific">Botryobasidium botryosum (strain FD-172 SS1)</name>
    <dbReference type="NCBI Taxonomy" id="930990"/>
    <lineage>
        <taxon>Eukaryota</taxon>
        <taxon>Fungi</taxon>
        <taxon>Dikarya</taxon>
        <taxon>Basidiomycota</taxon>
        <taxon>Agaricomycotina</taxon>
        <taxon>Agaricomycetes</taxon>
        <taxon>Cantharellales</taxon>
        <taxon>Botryobasidiaceae</taxon>
        <taxon>Botryobasidium</taxon>
    </lineage>
</organism>
<dbReference type="GO" id="GO:0006508">
    <property type="term" value="P:proteolysis"/>
    <property type="evidence" value="ECO:0007669"/>
    <property type="project" value="UniProtKB-KW"/>
</dbReference>
<keyword evidence="3" id="KW-0378">Hydrolase</keyword>
<keyword evidence="2" id="KW-0645">Protease</keyword>
<dbReference type="GO" id="GO:0008234">
    <property type="term" value="F:cysteine-type peptidase activity"/>
    <property type="evidence" value="ECO:0007669"/>
    <property type="project" value="InterPro"/>
</dbReference>